<proteinExistence type="predicted"/>
<name>A0ABU1F0N5_9STAP</name>
<evidence type="ECO:0000313" key="1">
    <source>
        <dbReference type="EMBL" id="MDR5603929.1"/>
    </source>
</evidence>
<dbReference type="Proteomes" id="UP001255050">
    <property type="component" value="Unassembled WGS sequence"/>
</dbReference>
<accession>A0ABU1F0N5</accession>
<dbReference type="EMBL" id="JAVJGV010000070">
    <property type="protein sequence ID" value="MDR5603929.1"/>
    <property type="molecule type" value="Genomic_DNA"/>
</dbReference>
<dbReference type="RefSeq" id="WP_309552033.1">
    <property type="nucleotide sequence ID" value="NZ_JARJEU010000001.1"/>
</dbReference>
<sequence>MSINLKQAFLERDEYIEHKTLYDGIQYIFSTGTGRKLSVVQHWASYGSKEGLYEMAVITDETVEDVQGYLTPERVIEILEEER</sequence>
<comment type="caution">
    <text evidence="1">The sequence shown here is derived from an EMBL/GenBank/DDBJ whole genome shotgun (WGS) entry which is preliminary data.</text>
</comment>
<keyword evidence="2" id="KW-1185">Reference proteome</keyword>
<evidence type="ECO:0008006" key="3">
    <source>
        <dbReference type="Google" id="ProtNLM"/>
    </source>
</evidence>
<organism evidence="1 2">
    <name type="scientific">Staphylococcus coagulans</name>
    <dbReference type="NCBI Taxonomy" id="74706"/>
    <lineage>
        <taxon>Bacteria</taxon>
        <taxon>Bacillati</taxon>
        <taxon>Bacillota</taxon>
        <taxon>Bacilli</taxon>
        <taxon>Bacillales</taxon>
        <taxon>Staphylococcaceae</taxon>
        <taxon>Staphylococcus</taxon>
    </lineage>
</organism>
<gene>
    <name evidence="1" type="ORF">RCO12_10840</name>
</gene>
<reference evidence="1 2" key="1">
    <citation type="submission" date="2023-08" db="EMBL/GenBank/DDBJ databases">
        <title>Whole genome sequencing of Staphylococcus coagulans NN-2474.</title>
        <authorList>
            <person name="Kropotov V.S."/>
            <person name="Boriskina E.V."/>
            <person name="Gordinskaya N.A."/>
            <person name="Shkurkina I.S."/>
            <person name="Kryazhev D.V."/>
            <person name="Alekseeva A.E."/>
            <person name="Makhova M.A."/>
        </authorList>
    </citation>
    <scope>NUCLEOTIDE SEQUENCE [LARGE SCALE GENOMIC DNA]</scope>
    <source>
        <strain evidence="1 2">NN-2474</strain>
    </source>
</reference>
<protein>
    <recommendedName>
        <fullName evidence="3">Phage protein</fullName>
    </recommendedName>
</protein>
<evidence type="ECO:0000313" key="2">
    <source>
        <dbReference type="Proteomes" id="UP001255050"/>
    </source>
</evidence>